<evidence type="ECO:0000256" key="2">
    <source>
        <dbReference type="ARBA" id="ARBA00022723"/>
    </source>
</evidence>
<evidence type="ECO:0000256" key="1">
    <source>
        <dbReference type="ARBA" id="ARBA00001947"/>
    </source>
</evidence>
<name>A0AAW1BY41_CROAD</name>
<feature type="region of interest" description="Disordered" evidence="5">
    <location>
        <begin position="1"/>
        <end position="69"/>
    </location>
</feature>
<dbReference type="AlphaFoldDB" id="A0AAW1BY41"/>
<feature type="region of interest" description="Disordered" evidence="5">
    <location>
        <begin position="154"/>
        <end position="190"/>
    </location>
</feature>
<dbReference type="PANTHER" id="PTHR11085:SF1">
    <property type="entry name" value="NAD-DEPENDENT PROTEIN DEACETYLASE SIRTUIN-7"/>
    <property type="match status" value="1"/>
</dbReference>
<comment type="cofactor">
    <cofactor evidence="1">
        <name>Zn(2+)</name>
        <dbReference type="ChEBI" id="CHEBI:29105"/>
    </cofactor>
</comment>
<accession>A0AAW1BY41</accession>
<proteinExistence type="inferred from homology"/>
<protein>
    <submittedName>
        <fullName evidence="6">Phosphate cytidylyltransferase 2 ethanolamine</fullName>
    </submittedName>
</protein>
<dbReference type="GO" id="GO:0005634">
    <property type="term" value="C:nucleus"/>
    <property type="evidence" value="ECO:0007669"/>
    <property type="project" value="TreeGrafter"/>
</dbReference>
<keyword evidence="2" id="KW-0479">Metal-binding</keyword>
<dbReference type="Gene3D" id="3.40.50.1220">
    <property type="entry name" value="TPP-binding domain"/>
    <property type="match status" value="1"/>
</dbReference>
<dbReference type="GO" id="GO:0070403">
    <property type="term" value="F:NAD+ binding"/>
    <property type="evidence" value="ECO:0007669"/>
    <property type="project" value="TreeGrafter"/>
</dbReference>
<evidence type="ECO:0000256" key="3">
    <source>
        <dbReference type="ARBA" id="ARBA00022833"/>
    </source>
</evidence>
<feature type="compositionally biased region" description="Basic and acidic residues" evidence="5">
    <location>
        <begin position="30"/>
        <end position="39"/>
    </location>
</feature>
<dbReference type="GO" id="GO:0097372">
    <property type="term" value="F:histone H3K18 deacetylase activity, NAD-dependent"/>
    <property type="evidence" value="ECO:0007669"/>
    <property type="project" value="TreeGrafter"/>
</dbReference>
<evidence type="ECO:0000256" key="5">
    <source>
        <dbReference type="SAM" id="MobiDB-lite"/>
    </source>
</evidence>
<keyword evidence="7" id="KW-1185">Reference proteome</keyword>
<dbReference type="Proteomes" id="UP001474421">
    <property type="component" value="Unassembled WGS sequence"/>
</dbReference>
<gene>
    <name evidence="6" type="ORF">NXF25_005734</name>
</gene>
<evidence type="ECO:0000256" key="4">
    <source>
        <dbReference type="ARBA" id="ARBA00038170"/>
    </source>
</evidence>
<dbReference type="GO" id="GO:0046872">
    <property type="term" value="F:metal ion binding"/>
    <property type="evidence" value="ECO:0007669"/>
    <property type="project" value="UniProtKB-KW"/>
</dbReference>
<keyword evidence="3" id="KW-0862">Zinc</keyword>
<sequence length="190" mass="20668">MRPPHSSSGGLGERGTGAAQLSYGQQAVAAERRPLRGPETEVVEPSASADRNPEIGQGMAAGRSLSRSERKAAARAEFLRQEEQRERRRQVKHVVSQNCDGLHLRSGLPREALSELHGNMYIEWTPKDDLAVLKLHGRCDDVMKLLMDELGLPIPSYDRGGPSGGGVKRNERGDAFGSSGSSLVTWRGRS</sequence>
<comment type="similarity">
    <text evidence="4">Belongs to the sirtuin family. Class IV subfamily.</text>
</comment>
<comment type="caution">
    <text evidence="6">The sequence shown here is derived from an EMBL/GenBank/DDBJ whole genome shotgun (WGS) entry which is preliminary data.</text>
</comment>
<dbReference type="GO" id="GO:0016779">
    <property type="term" value="F:nucleotidyltransferase activity"/>
    <property type="evidence" value="ECO:0007669"/>
    <property type="project" value="UniProtKB-KW"/>
</dbReference>
<dbReference type="PANTHER" id="PTHR11085">
    <property type="entry name" value="NAD-DEPENDENT PROTEIN DEACYLASE SIRTUIN-5, MITOCHONDRIAL-RELATED"/>
    <property type="match status" value="1"/>
</dbReference>
<dbReference type="InterPro" id="IPR029035">
    <property type="entry name" value="DHS-like_NAD/FAD-binding_dom"/>
</dbReference>
<keyword evidence="6" id="KW-0808">Transferase</keyword>
<reference evidence="6 7" key="1">
    <citation type="journal article" date="2024" name="Proc. Natl. Acad. Sci. U.S.A.">
        <title>The genetic regulatory architecture and epigenomic basis for age-related changes in rattlesnake venom.</title>
        <authorList>
            <person name="Hogan M.P."/>
            <person name="Holding M.L."/>
            <person name="Nystrom G.S."/>
            <person name="Colston T.J."/>
            <person name="Bartlett D.A."/>
            <person name="Mason A.J."/>
            <person name="Ellsworth S.A."/>
            <person name="Rautsaw R.M."/>
            <person name="Lawrence K.C."/>
            <person name="Strickland J.L."/>
            <person name="He B."/>
            <person name="Fraser P."/>
            <person name="Margres M.J."/>
            <person name="Gilbert D.M."/>
            <person name="Gibbs H.L."/>
            <person name="Parkinson C.L."/>
            <person name="Rokyta D.R."/>
        </authorList>
    </citation>
    <scope>NUCLEOTIDE SEQUENCE [LARGE SCALE GENOMIC DNA]</scope>
    <source>
        <strain evidence="6">DRR0105</strain>
    </source>
</reference>
<dbReference type="InterPro" id="IPR050134">
    <property type="entry name" value="NAD-dep_sirtuin_deacylases"/>
</dbReference>
<dbReference type="SUPFAM" id="SSF52467">
    <property type="entry name" value="DHS-like NAD/FAD-binding domain"/>
    <property type="match status" value="1"/>
</dbReference>
<organism evidence="6 7">
    <name type="scientific">Crotalus adamanteus</name>
    <name type="common">Eastern diamondback rattlesnake</name>
    <dbReference type="NCBI Taxonomy" id="8729"/>
    <lineage>
        <taxon>Eukaryota</taxon>
        <taxon>Metazoa</taxon>
        <taxon>Chordata</taxon>
        <taxon>Craniata</taxon>
        <taxon>Vertebrata</taxon>
        <taxon>Euteleostomi</taxon>
        <taxon>Lepidosauria</taxon>
        <taxon>Squamata</taxon>
        <taxon>Bifurcata</taxon>
        <taxon>Unidentata</taxon>
        <taxon>Episquamata</taxon>
        <taxon>Toxicofera</taxon>
        <taxon>Serpentes</taxon>
        <taxon>Colubroidea</taxon>
        <taxon>Viperidae</taxon>
        <taxon>Crotalinae</taxon>
        <taxon>Crotalus</taxon>
    </lineage>
</organism>
<dbReference type="GO" id="GO:0000785">
    <property type="term" value="C:chromatin"/>
    <property type="evidence" value="ECO:0007669"/>
    <property type="project" value="TreeGrafter"/>
</dbReference>
<keyword evidence="6" id="KW-0548">Nucleotidyltransferase</keyword>
<evidence type="ECO:0000313" key="7">
    <source>
        <dbReference type="Proteomes" id="UP001474421"/>
    </source>
</evidence>
<evidence type="ECO:0000313" key="6">
    <source>
        <dbReference type="EMBL" id="KAK9406960.1"/>
    </source>
</evidence>
<dbReference type="EMBL" id="JAOTOJ010000002">
    <property type="protein sequence ID" value="KAK9406960.1"/>
    <property type="molecule type" value="Genomic_DNA"/>
</dbReference>